<dbReference type="SMART" id="SM00580">
    <property type="entry name" value="PUG"/>
    <property type="match status" value="1"/>
</dbReference>
<evidence type="ECO:0000256" key="8">
    <source>
        <dbReference type="ARBA" id="ARBA00022723"/>
    </source>
</evidence>
<evidence type="ECO:0000256" key="5">
    <source>
        <dbReference type="ARBA" id="ARBA00012158"/>
    </source>
</evidence>
<dbReference type="AlphaFoldDB" id="A0AAJ7BM98"/>
<keyword evidence="9" id="KW-0378">Hydrolase</keyword>
<comment type="function">
    <text evidence="11">Specifically deglycosylates the denatured form of N-linked glycoproteins in the cytoplasm and assists their proteasome-mediated degradation. Cleaves the beta-aspartyl-glucosamine (GlcNAc) of the glycan and the amide side chain of Asn, converting Asn to Asp. Prefers proteins containing high-mannose over those bearing complex type oligosaccharides. Can recognize misfolded proteins in the endoplasmic reticulum that are exported to the cytosol to be destroyed and deglycosylate them, while it has no activity toward native proteins. Deglycosylation is a prerequisite for subsequent proteasome-mediated degradation of some, but not all, misfolded glycoproteins.</text>
</comment>
<evidence type="ECO:0000256" key="4">
    <source>
        <dbReference type="ARBA" id="ARBA00009390"/>
    </source>
</evidence>
<dbReference type="SUPFAM" id="SSF54001">
    <property type="entry name" value="Cysteine proteinases"/>
    <property type="match status" value="1"/>
</dbReference>
<dbReference type="GO" id="GO:0005829">
    <property type="term" value="C:cytosol"/>
    <property type="evidence" value="ECO:0007669"/>
    <property type="project" value="TreeGrafter"/>
</dbReference>
<dbReference type="RefSeq" id="XP_015589172.1">
    <property type="nucleotide sequence ID" value="XM_015733686.2"/>
</dbReference>
<dbReference type="InterPro" id="IPR006588">
    <property type="entry name" value="Peptide_N_glycanase_PAW_dom"/>
</dbReference>
<gene>
    <name evidence="16" type="primary">LOC107264903</name>
</gene>
<dbReference type="InterPro" id="IPR038765">
    <property type="entry name" value="Papain-like_cys_pep_sf"/>
</dbReference>
<keyword evidence="7" id="KW-0963">Cytoplasm</keyword>
<sequence>MTNLKRYVDLLRENDEKIYREAQKILSILCKNIIDNPQKEEYRKVRLSNPTVVEKILPAAGAIECLFEIGFTEKDDHLFLPKDAPLTKTYELRQLLSSSDIKTQRQESVAQPSIQPTVSKSSVTSMEFLDKIRLEFADVLKYENPTLQAKAKSIVPLTRLQTGVVQTLRSVQRDIKVNGNEGNTEEDTIIENLLLAELLRWFKLEFFQWVDSPPCYACSGPCKYSYTVKSKDPRILRIEIHRCTSCGTQVKFPRYSDLQILLITRQGRCGEWARIFTLLCRSLGYDARLVWDKTDHLWTEVWSPRSGRWIHADPCENVMDRPLMYEKGWGKKLTYIIAFSRDEVQDVTWRYTMDQESVMKRRTLITEEALISFIRKLNLERQTASGYSEARRQYVVKRNLLELVEMLPAPPGKEKPHVNEDYQGRSSGSLTWRLSRGEVSNSTIKESYSWKIPKDLRQYELCYYAAKDIYHIRGKDGSVLEQRTGWQKGLHTTEGGVFRKVEEDWKVVYLARSPGAQSGLVKWSFEVLDTCLRIDSFSFQVITRVFHGAKIQWILEAFYQNAESKILCLSNCNNTFTTNDDVKGAIKVFLSATLMGGKDDLAWQHAQLFRQSLQSEEHSLLIQIRLVEYT</sequence>
<comment type="subcellular location">
    <subcellularLocation>
        <location evidence="3">Cytoplasm</location>
    </subcellularLocation>
</comment>
<comment type="catalytic activity">
    <reaction evidence="1">
        <text>Hydrolysis of an N(4)-(acetyl-beta-D-glucosaminyl)asparagine residue in which the glucosamine residue may be further glycosylated, to yield a (substituted) N-acetyl-beta-D-glucosaminylamine and a peptide containing an aspartate residue.</text>
        <dbReference type="EC" id="3.5.1.52"/>
    </reaction>
</comment>
<dbReference type="PANTHER" id="PTHR12143">
    <property type="entry name" value="PEPTIDE N-GLYCANASE PNGASE -RELATED"/>
    <property type="match status" value="1"/>
</dbReference>
<dbReference type="InterPro" id="IPR008979">
    <property type="entry name" value="Galactose-bd-like_sf"/>
</dbReference>
<feature type="domain" description="PAW" evidence="14">
    <location>
        <begin position="421"/>
        <end position="630"/>
    </location>
</feature>
<evidence type="ECO:0000256" key="2">
    <source>
        <dbReference type="ARBA" id="ARBA00001947"/>
    </source>
</evidence>
<accession>A0AAJ7BM98</accession>
<evidence type="ECO:0000256" key="9">
    <source>
        <dbReference type="ARBA" id="ARBA00022801"/>
    </source>
</evidence>
<keyword evidence="15" id="KW-1185">Reference proteome</keyword>
<dbReference type="InterPro" id="IPR050883">
    <property type="entry name" value="PNGase"/>
</dbReference>
<comment type="cofactor">
    <cofactor evidence="2">
        <name>Zn(2+)</name>
        <dbReference type="ChEBI" id="CHEBI:29105"/>
    </cofactor>
</comment>
<dbReference type="GO" id="GO:0046872">
    <property type="term" value="F:metal ion binding"/>
    <property type="evidence" value="ECO:0007669"/>
    <property type="project" value="UniProtKB-KW"/>
</dbReference>
<dbReference type="PROSITE" id="PS51398">
    <property type="entry name" value="PAW"/>
    <property type="match status" value="1"/>
</dbReference>
<dbReference type="Pfam" id="PF01841">
    <property type="entry name" value="Transglut_core"/>
    <property type="match status" value="1"/>
</dbReference>
<evidence type="ECO:0000259" key="14">
    <source>
        <dbReference type="PROSITE" id="PS51398"/>
    </source>
</evidence>
<dbReference type="EC" id="3.5.1.52" evidence="5"/>
<proteinExistence type="inferred from homology"/>
<dbReference type="InterPro" id="IPR018997">
    <property type="entry name" value="PUB_domain"/>
</dbReference>
<evidence type="ECO:0000313" key="16">
    <source>
        <dbReference type="RefSeq" id="XP_015589172.1"/>
    </source>
</evidence>
<dbReference type="PANTHER" id="PTHR12143:SF19">
    <property type="entry name" value="PEPTIDE-N(4)-(N-ACETYL-BETA-GLUCOSAMINYL)ASPARAGINE AMIDASE"/>
    <property type="match status" value="1"/>
</dbReference>
<evidence type="ECO:0000256" key="12">
    <source>
        <dbReference type="ARBA" id="ARBA00032901"/>
    </source>
</evidence>
<dbReference type="InterPro" id="IPR036339">
    <property type="entry name" value="PUB-like_dom_sf"/>
</dbReference>
<dbReference type="InterPro" id="IPR002931">
    <property type="entry name" value="Transglutaminase-like"/>
</dbReference>
<dbReference type="InterPro" id="IPR038680">
    <property type="entry name" value="PAW_sf"/>
</dbReference>
<evidence type="ECO:0000256" key="1">
    <source>
        <dbReference type="ARBA" id="ARBA00001650"/>
    </source>
</evidence>
<evidence type="ECO:0000256" key="13">
    <source>
        <dbReference type="PROSITE-ProRule" id="PRU00731"/>
    </source>
</evidence>
<dbReference type="GeneID" id="107264903"/>
<dbReference type="GO" id="GO:0006516">
    <property type="term" value="P:glycoprotein catabolic process"/>
    <property type="evidence" value="ECO:0007669"/>
    <property type="project" value="InterPro"/>
</dbReference>
<evidence type="ECO:0000313" key="15">
    <source>
        <dbReference type="Proteomes" id="UP000694920"/>
    </source>
</evidence>
<dbReference type="Pfam" id="PF04721">
    <property type="entry name" value="PAW"/>
    <property type="match status" value="1"/>
</dbReference>
<keyword evidence="8" id="KW-0479">Metal-binding</keyword>
<comment type="similarity">
    <text evidence="4 13">Belongs to the transglutaminase-like superfamily. PNGase family.</text>
</comment>
<organism evidence="15 16">
    <name type="scientific">Cephus cinctus</name>
    <name type="common">Wheat stem sawfly</name>
    <dbReference type="NCBI Taxonomy" id="211228"/>
    <lineage>
        <taxon>Eukaryota</taxon>
        <taxon>Metazoa</taxon>
        <taxon>Ecdysozoa</taxon>
        <taxon>Arthropoda</taxon>
        <taxon>Hexapoda</taxon>
        <taxon>Insecta</taxon>
        <taxon>Pterygota</taxon>
        <taxon>Neoptera</taxon>
        <taxon>Endopterygota</taxon>
        <taxon>Hymenoptera</taxon>
        <taxon>Cephoidea</taxon>
        <taxon>Cephidae</taxon>
        <taxon>Cephus</taxon>
    </lineage>
</organism>
<dbReference type="Pfam" id="PF09409">
    <property type="entry name" value="PUB"/>
    <property type="match status" value="1"/>
</dbReference>
<evidence type="ECO:0000256" key="3">
    <source>
        <dbReference type="ARBA" id="ARBA00004496"/>
    </source>
</evidence>
<dbReference type="SMART" id="SM00460">
    <property type="entry name" value="TGc"/>
    <property type="match status" value="1"/>
</dbReference>
<reference evidence="16" key="1">
    <citation type="submission" date="2025-08" db="UniProtKB">
        <authorList>
            <consortium name="RefSeq"/>
        </authorList>
    </citation>
    <scope>IDENTIFICATION</scope>
</reference>
<dbReference type="Gene3D" id="3.10.620.30">
    <property type="match status" value="1"/>
</dbReference>
<evidence type="ECO:0000256" key="10">
    <source>
        <dbReference type="ARBA" id="ARBA00022833"/>
    </source>
</evidence>
<name>A0AAJ7BM98_CEPCN</name>
<dbReference type="GO" id="GO:0005634">
    <property type="term" value="C:nucleus"/>
    <property type="evidence" value="ECO:0007669"/>
    <property type="project" value="TreeGrafter"/>
</dbReference>
<evidence type="ECO:0000256" key="6">
    <source>
        <dbReference type="ARBA" id="ARBA00018546"/>
    </source>
</evidence>
<evidence type="ECO:0000256" key="11">
    <source>
        <dbReference type="ARBA" id="ARBA00024870"/>
    </source>
</evidence>
<dbReference type="SUPFAM" id="SSF49785">
    <property type="entry name" value="Galactose-binding domain-like"/>
    <property type="match status" value="1"/>
</dbReference>
<dbReference type="CTD" id="35527"/>
<dbReference type="Gene3D" id="1.20.58.2190">
    <property type="match status" value="1"/>
</dbReference>
<dbReference type="KEGG" id="ccin:107264903"/>
<dbReference type="GO" id="GO:0000224">
    <property type="term" value="F:peptide-N4-(N-acetyl-beta-glucosaminyl)asparagine amidase activity"/>
    <property type="evidence" value="ECO:0007669"/>
    <property type="project" value="UniProtKB-EC"/>
</dbReference>
<evidence type="ECO:0000256" key="7">
    <source>
        <dbReference type="ARBA" id="ARBA00022490"/>
    </source>
</evidence>
<dbReference type="SUPFAM" id="SSF143503">
    <property type="entry name" value="PUG domain-like"/>
    <property type="match status" value="1"/>
</dbReference>
<protein>
    <recommendedName>
        <fullName evidence="6">Peptide-N(4)-(N-acetyl-beta-glucosaminyl)asparagine amidase</fullName>
        <ecNumber evidence="5">3.5.1.52</ecNumber>
    </recommendedName>
    <alternativeName>
        <fullName evidence="12">Peptide:N-glycanase</fullName>
    </alternativeName>
</protein>
<dbReference type="Proteomes" id="UP000694920">
    <property type="component" value="Unplaced"/>
</dbReference>
<dbReference type="Gene3D" id="2.20.25.10">
    <property type="match status" value="1"/>
</dbReference>
<keyword evidence="10" id="KW-0862">Zinc</keyword>
<dbReference type="Gene3D" id="2.60.120.1020">
    <property type="entry name" value="Peptide N glycanase, PAW domain"/>
    <property type="match status" value="1"/>
</dbReference>